<dbReference type="EMBL" id="FLZR02000004">
    <property type="protein sequence ID" value="VUZ99493.1"/>
    <property type="molecule type" value="Genomic_DNA"/>
</dbReference>
<feature type="transmembrane region" description="Helical" evidence="1">
    <location>
        <begin position="159"/>
        <end position="179"/>
    </location>
</feature>
<dbReference type="AlphaFoldDB" id="A0A565A3W6"/>
<keyword evidence="1" id="KW-1133">Transmembrane helix</keyword>
<keyword evidence="1" id="KW-0472">Membrane</keyword>
<name>A0A565A3W6_PLAVI</name>
<evidence type="ECO:0000313" key="2">
    <source>
        <dbReference type="EMBL" id="VUZ99493.1"/>
    </source>
</evidence>
<gene>
    <name evidence="2" type="ORF">PVP01_0002080</name>
</gene>
<keyword evidence="1" id="KW-0812">Transmembrane</keyword>
<evidence type="ECO:0008006" key="3">
    <source>
        <dbReference type="Google" id="ProtNLM"/>
    </source>
</evidence>
<feature type="transmembrane region" description="Helical" evidence="1">
    <location>
        <begin position="229"/>
        <end position="251"/>
    </location>
</feature>
<reference evidence="2" key="1">
    <citation type="submission" date="2016-07" db="EMBL/GenBank/DDBJ databases">
        <authorList>
            <consortium name="Pathogen Informatics"/>
        </authorList>
    </citation>
    <scope>NUCLEOTIDE SEQUENCE</scope>
</reference>
<dbReference type="VEuPathDB" id="PlasmoDB:PVX_109780"/>
<dbReference type="Pfam" id="PF12420">
    <property type="entry name" value="DUF3671"/>
    <property type="match status" value="1"/>
</dbReference>
<organism evidence="2">
    <name type="scientific">Plasmodium vivax</name>
    <name type="common">malaria parasite P. vivax</name>
    <dbReference type="NCBI Taxonomy" id="5855"/>
    <lineage>
        <taxon>Eukaryota</taxon>
        <taxon>Sar</taxon>
        <taxon>Alveolata</taxon>
        <taxon>Apicomplexa</taxon>
        <taxon>Aconoidasida</taxon>
        <taxon>Haemosporida</taxon>
        <taxon>Plasmodiidae</taxon>
        <taxon>Plasmodium</taxon>
        <taxon>Plasmodium (Plasmodium)</taxon>
    </lineage>
</organism>
<dbReference type="VEuPathDB" id="PlasmoDB:PVP01_0002080"/>
<accession>A0A565A3W6</accession>
<sequence length="280" mass="33115">MKEYINVLTAFKVAAYIIFIWIHSPYNDSYNFGNNLENLYNVEMTSHTRLQRLLEKHETKKELGRSSVRNKLLENNAYKNAQYTSGDLSKYAQLKKKGLNDLDLYRKLYKHRYSKKNVLGKIDCYCEKKIFDKFDYIQNLSERMNIDKKRLKSFFFKKYGSVLIIISLVLLLGIIYPILRYSGNTILKICPENCDKHNEPNNNTSANSDHFTGYHKSFLGKNTLENIEFIYMVLMYVLPLIFFIFIIYILIKVIKYEKLKAGKSRIGIKEYCRLCKNVFV</sequence>
<dbReference type="InterPro" id="IPR022139">
    <property type="entry name" value="Fam-L/Fam-M-like_plasmodium"/>
</dbReference>
<proteinExistence type="predicted"/>
<dbReference type="VEuPathDB" id="PlasmoDB:PVW1_100009200"/>
<dbReference type="OrthoDB" id="389412at2759"/>
<dbReference type="Proteomes" id="UP000220605">
    <property type="component" value="Unassembled WGS sequence"/>
</dbReference>
<dbReference type="VEuPathDB" id="PlasmoDB:PVPAM_000021200"/>
<protein>
    <recommendedName>
        <fullName evidence="3">Variable surface protein</fullName>
    </recommendedName>
</protein>
<evidence type="ECO:0000256" key="1">
    <source>
        <dbReference type="SAM" id="Phobius"/>
    </source>
</evidence>